<dbReference type="EMBL" id="AP025637">
    <property type="protein sequence ID" value="BDG74076.1"/>
    <property type="molecule type" value="Genomic_DNA"/>
</dbReference>
<keyword evidence="2" id="KW-1185">Reference proteome</keyword>
<proteinExistence type="predicted"/>
<dbReference type="InterPro" id="IPR036397">
    <property type="entry name" value="RNaseH_sf"/>
</dbReference>
<dbReference type="RefSeq" id="WP_244408278.1">
    <property type="nucleotide sequence ID" value="NZ_AP025637.1"/>
</dbReference>
<protein>
    <submittedName>
        <fullName evidence="1">Uncharacterized protein</fullName>
    </submittedName>
</protein>
<reference evidence="1 2" key="1">
    <citation type="journal article" date="2016" name="Microbes Environ.">
        <title>Phylogenetically diverse aerobic anoxygenic phototrophic bacteria isolated from epilithic biofilms in Tama river, Japan.</title>
        <authorList>
            <person name="Hirose S."/>
            <person name="Matsuura K."/>
            <person name="Haruta S."/>
        </authorList>
    </citation>
    <scope>NUCLEOTIDE SEQUENCE [LARGE SCALE GENOMIC DNA]</scope>
    <source>
        <strain evidence="1 2">S08</strain>
    </source>
</reference>
<accession>A0ABM7Y7V7</accession>
<sequence length="145" mass="15798">MTPAPFLDWSARTMPRPVLCLNLARTFGWCAGVPGAHPDYGTVALQGRSHGVVYADLLRWLHALIRQHQPAEIAIEPPLGSQGASTTRLAYGLAAHLHLLAHHKGIPVLEEPVANAPRGFGAQRLPRRHGEFGSDCLVPRAWLRA</sequence>
<gene>
    <name evidence="1" type="ORF">Rmf_40050</name>
</gene>
<name>A0ABM7Y7V7_9PROT</name>
<evidence type="ECO:0000313" key="2">
    <source>
        <dbReference type="Proteomes" id="UP000831327"/>
    </source>
</evidence>
<dbReference type="SUPFAM" id="SSF53098">
    <property type="entry name" value="Ribonuclease H-like"/>
    <property type="match status" value="1"/>
</dbReference>
<dbReference type="Proteomes" id="UP000831327">
    <property type="component" value="Chromosome"/>
</dbReference>
<evidence type="ECO:0000313" key="1">
    <source>
        <dbReference type="EMBL" id="BDG74076.1"/>
    </source>
</evidence>
<dbReference type="InterPro" id="IPR012337">
    <property type="entry name" value="RNaseH-like_sf"/>
</dbReference>
<organism evidence="1 2">
    <name type="scientific">Roseomonas fluvialis</name>
    <dbReference type="NCBI Taxonomy" id="1750527"/>
    <lineage>
        <taxon>Bacteria</taxon>
        <taxon>Pseudomonadati</taxon>
        <taxon>Pseudomonadota</taxon>
        <taxon>Alphaproteobacteria</taxon>
        <taxon>Acetobacterales</taxon>
        <taxon>Roseomonadaceae</taxon>
        <taxon>Roseomonas</taxon>
    </lineage>
</organism>
<dbReference type="Gene3D" id="3.30.420.10">
    <property type="entry name" value="Ribonuclease H-like superfamily/Ribonuclease H"/>
    <property type="match status" value="1"/>
</dbReference>